<feature type="region of interest" description="Disordered" evidence="1">
    <location>
        <begin position="265"/>
        <end position="306"/>
    </location>
</feature>
<feature type="compositionally biased region" description="Polar residues" evidence="1">
    <location>
        <begin position="265"/>
        <end position="281"/>
    </location>
</feature>
<keyword evidence="2" id="KW-1133">Transmembrane helix</keyword>
<keyword evidence="2" id="KW-0812">Transmembrane</keyword>
<dbReference type="Proteomes" id="UP000076532">
    <property type="component" value="Unassembled WGS sequence"/>
</dbReference>
<dbReference type="EMBL" id="KV417740">
    <property type="protein sequence ID" value="KZP07794.1"/>
    <property type="molecule type" value="Genomic_DNA"/>
</dbReference>
<accession>A0A165WPU4</accession>
<evidence type="ECO:0000313" key="3">
    <source>
        <dbReference type="EMBL" id="KZP07794.1"/>
    </source>
</evidence>
<evidence type="ECO:0000313" key="4">
    <source>
        <dbReference type="Proteomes" id="UP000076532"/>
    </source>
</evidence>
<feature type="transmembrane region" description="Helical" evidence="2">
    <location>
        <begin position="12"/>
        <end position="31"/>
    </location>
</feature>
<organism evidence="3 4">
    <name type="scientific">Athelia psychrophila</name>
    <dbReference type="NCBI Taxonomy" id="1759441"/>
    <lineage>
        <taxon>Eukaryota</taxon>
        <taxon>Fungi</taxon>
        <taxon>Dikarya</taxon>
        <taxon>Basidiomycota</taxon>
        <taxon>Agaricomycotina</taxon>
        <taxon>Agaricomycetes</taxon>
        <taxon>Agaricomycetidae</taxon>
        <taxon>Atheliales</taxon>
        <taxon>Atheliaceae</taxon>
        <taxon>Athelia</taxon>
    </lineage>
</organism>
<feature type="transmembrane region" description="Helical" evidence="2">
    <location>
        <begin position="125"/>
        <end position="149"/>
    </location>
</feature>
<feature type="transmembrane region" description="Helical" evidence="2">
    <location>
        <begin position="100"/>
        <end position="118"/>
    </location>
</feature>
<protein>
    <recommendedName>
        <fullName evidence="5">G-protein coupled receptors family 1 profile domain-containing protein</fullName>
    </recommendedName>
</protein>
<evidence type="ECO:0000256" key="1">
    <source>
        <dbReference type="SAM" id="MobiDB-lite"/>
    </source>
</evidence>
<dbReference type="STRING" id="436010.A0A165WPU4"/>
<gene>
    <name evidence="3" type="ORF">FIBSPDRAFT_1052777</name>
</gene>
<feature type="region of interest" description="Disordered" evidence="1">
    <location>
        <begin position="324"/>
        <end position="348"/>
    </location>
</feature>
<dbReference type="AlphaFoldDB" id="A0A165WPU4"/>
<feature type="transmembrane region" description="Helical" evidence="2">
    <location>
        <begin position="169"/>
        <end position="187"/>
    </location>
</feature>
<evidence type="ECO:0000256" key="2">
    <source>
        <dbReference type="SAM" id="Phobius"/>
    </source>
</evidence>
<feature type="transmembrane region" description="Helical" evidence="2">
    <location>
        <begin position="43"/>
        <end position="64"/>
    </location>
</feature>
<reference evidence="3 4" key="1">
    <citation type="journal article" date="2016" name="Mol. Biol. Evol.">
        <title>Comparative Genomics of Early-Diverging Mushroom-Forming Fungi Provides Insights into the Origins of Lignocellulose Decay Capabilities.</title>
        <authorList>
            <person name="Nagy L.G."/>
            <person name="Riley R."/>
            <person name="Tritt A."/>
            <person name="Adam C."/>
            <person name="Daum C."/>
            <person name="Floudas D."/>
            <person name="Sun H."/>
            <person name="Yadav J.S."/>
            <person name="Pangilinan J."/>
            <person name="Larsson K.H."/>
            <person name="Matsuura K."/>
            <person name="Barry K."/>
            <person name="Labutti K."/>
            <person name="Kuo R."/>
            <person name="Ohm R.A."/>
            <person name="Bhattacharya S.S."/>
            <person name="Shirouzu T."/>
            <person name="Yoshinaga Y."/>
            <person name="Martin F.M."/>
            <person name="Grigoriev I.V."/>
            <person name="Hibbett D.S."/>
        </authorList>
    </citation>
    <scope>NUCLEOTIDE SEQUENCE [LARGE SCALE GENOMIC DNA]</scope>
    <source>
        <strain evidence="3 4">CBS 109695</strain>
    </source>
</reference>
<dbReference type="OrthoDB" id="2751465at2759"/>
<feature type="transmembrane region" description="Helical" evidence="2">
    <location>
        <begin position="207"/>
        <end position="228"/>
    </location>
</feature>
<keyword evidence="4" id="KW-1185">Reference proteome</keyword>
<name>A0A165WPU4_9AGAM</name>
<keyword evidence="2" id="KW-0472">Membrane</keyword>
<proteinExistence type="predicted"/>
<sequence length="348" mass="37788">MAIPVPVSELIGTFLETLGFGIYITILPRCIGILRAKQLGGGLLFYFLGTTFVSFLLISLHWIVDLVRTFQAYTGHLDRVDAAEAFFAIVDTKLNLTKTAVYVAVTLLADAMLLYRTFIVWGRNYVVAVLPVLLFGLDISMSIWFTWSINQATPGANVLASTVFQRAKYFYAATLAMNLCCTLLIGFRIWKIQSGLNSFRGGGRVNVLSIIVESAAIYSVALICLIGTSVGGSSIMFAFLNLMPPLVGCVFAFLTIGSSSEIKKSQAASSSGPGTLPQNSMHRNRERHPQSYMGGNDASFTTSPTNTQGRVVIRLDRVVQVHDDGDSGEQVHYDGDSAGGRKEQASIV</sequence>
<evidence type="ECO:0008006" key="5">
    <source>
        <dbReference type="Google" id="ProtNLM"/>
    </source>
</evidence>
<feature type="transmembrane region" description="Helical" evidence="2">
    <location>
        <begin position="234"/>
        <end position="256"/>
    </location>
</feature>